<sequence>MIKTRAVLFAVSLGMAASAHKLHSQGAAKEEFHPSAADVRGSFQQTGKNCPSVAVAKWVIATFGVNTPTGPFSKLTTQRGTSLVLADGSTILLTAEQLKLARQHSQYEDKESTGYKPTLDAAHRAAIIEEANAIYAAEAIQLSNAKDRRKIQAGDTGKFVTQLKKLDASKHEVDDDFQWLNMSVKDVKKLETEPNTFVFGNQRDDTEQPHVTFGYMSGSGPIYDEYGTAASLASFDAENHSGGILFWRYALLSKGGEPIQVARQCAFPAGDAKYQWLKDPSGKGTCKQ</sequence>
<reference evidence="2 3" key="1">
    <citation type="submission" date="2020-08" db="EMBL/GenBank/DDBJ databases">
        <title>Genomic Encyclopedia of Type Strains, Phase IV (KMG-V): Genome sequencing to study the core and pangenomes of soil and plant-associated prokaryotes.</title>
        <authorList>
            <person name="Whitman W."/>
        </authorList>
    </citation>
    <scope>NUCLEOTIDE SEQUENCE [LARGE SCALE GENOMIC DNA]</scope>
    <source>
        <strain evidence="2 3">M8UP14</strain>
    </source>
</reference>
<dbReference type="Proteomes" id="UP000540989">
    <property type="component" value="Unassembled WGS sequence"/>
</dbReference>
<protein>
    <submittedName>
        <fullName evidence="2">Uncharacterized protein</fullName>
    </submittedName>
</protein>
<organism evidence="2 3">
    <name type="scientific">Granulicella aggregans</name>
    <dbReference type="NCBI Taxonomy" id="474949"/>
    <lineage>
        <taxon>Bacteria</taxon>
        <taxon>Pseudomonadati</taxon>
        <taxon>Acidobacteriota</taxon>
        <taxon>Terriglobia</taxon>
        <taxon>Terriglobales</taxon>
        <taxon>Acidobacteriaceae</taxon>
        <taxon>Granulicella</taxon>
    </lineage>
</organism>
<evidence type="ECO:0000313" key="2">
    <source>
        <dbReference type="EMBL" id="MBB5055458.1"/>
    </source>
</evidence>
<keyword evidence="3" id="KW-1185">Reference proteome</keyword>
<accession>A0A7W8E157</accession>
<name>A0A7W8E157_9BACT</name>
<feature type="signal peptide" evidence="1">
    <location>
        <begin position="1"/>
        <end position="19"/>
    </location>
</feature>
<proteinExistence type="predicted"/>
<evidence type="ECO:0000256" key="1">
    <source>
        <dbReference type="SAM" id="SignalP"/>
    </source>
</evidence>
<dbReference type="RefSeq" id="WP_184213163.1">
    <property type="nucleotide sequence ID" value="NZ_JACHIP010000001.1"/>
</dbReference>
<feature type="chain" id="PRO_5030861900" evidence="1">
    <location>
        <begin position="20"/>
        <end position="288"/>
    </location>
</feature>
<comment type="caution">
    <text evidence="2">The sequence shown here is derived from an EMBL/GenBank/DDBJ whole genome shotgun (WGS) entry which is preliminary data.</text>
</comment>
<evidence type="ECO:0000313" key="3">
    <source>
        <dbReference type="Proteomes" id="UP000540989"/>
    </source>
</evidence>
<keyword evidence="1" id="KW-0732">Signal</keyword>
<dbReference type="EMBL" id="JACHIP010000001">
    <property type="protein sequence ID" value="MBB5055458.1"/>
    <property type="molecule type" value="Genomic_DNA"/>
</dbReference>
<dbReference type="AlphaFoldDB" id="A0A7W8E157"/>
<gene>
    <name evidence="2" type="ORF">HDF16_000127</name>
</gene>